<dbReference type="HOGENOM" id="CLU_1540995_0_0_1"/>
<evidence type="ECO:0000256" key="1">
    <source>
        <dbReference type="SAM" id="MobiDB-lite"/>
    </source>
</evidence>
<keyword evidence="3" id="KW-1185">Reference proteome</keyword>
<evidence type="ECO:0000313" key="3">
    <source>
        <dbReference type="Proteomes" id="UP000019487"/>
    </source>
</evidence>
<feature type="region of interest" description="Disordered" evidence="1">
    <location>
        <begin position="55"/>
        <end position="103"/>
    </location>
</feature>
<feature type="compositionally biased region" description="Basic and acidic residues" evidence="1">
    <location>
        <begin position="55"/>
        <end position="66"/>
    </location>
</feature>
<dbReference type="EMBL" id="AYSA01000382">
    <property type="protein sequence ID" value="ESZ92508.1"/>
    <property type="molecule type" value="Genomic_DNA"/>
</dbReference>
<sequence>MTSGGAVWDAMLAHHNPFSRTVLSFASIWKWAWQLVLIPSPAIQELCSSTVVPVRHKEPTSKRDSRQLTLRHKTAEETRYSNTIPKKPKKTNRKSDAQTLKNSSRTCRAIALRQDLHHFVRKTPYPSVKNNQRAKLDPVARWYIQLRNSIAMPQASSMNPLKELQPKWNHFCEV</sequence>
<dbReference type="Proteomes" id="UP000019487">
    <property type="component" value="Unassembled WGS sequence"/>
</dbReference>
<accession>W9C9N8</accession>
<evidence type="ECO:0000313" key="2">
    <source>
        <dbReference type="EMBL" id="ESZ92508.1"/>
    </source>
</evidence>
<reference evidence="2 3" key="1">
    <citation type="journal article" date="2014" name="Genome Announc.">
        <title>Draft genome sequence of Sclerotinia borealis, a psychrophilic plant pathogenic fungus.</title>
        <authorList>
            <person name="Mardanov A.V."/>
            <person name="Beletsky A.V."/>
            <person name="Kadnikov V.V."/>
            <person name="Ignatov A.N."/>
            <person name="Ravin N.V."/>
        </authorList>
    </citation>
    <scope>NUCLEOTIDE SEQUENCE [LARGE SCALE GENOMIC DNA]</scope>
    <source>
        <strain evidence="3">F-4157</strain>
    </source>
</reference>
<comment type="caution">
    <text evidence="2">The sequence shown here is derived from an EMBL/GenBank/DDBJ whole genome shotgun (WGS) entry which is preliminary data.</text>
</comment>
<protein>
    <submittedName>
        <fullName evidence="2">Uncharacterized protein</fullName>
    </submittedName>
</protein>
<proteinExistence type="predicted"/>
<organism evidence="2 3">
    <name type="scientific">Sclerotinia borealis (strain F-4128)</name>
    <dbReference type="NCBI Taxonomy" id="1432307"/>
    <lineage>
        <taxon>Eukaryota</taxon>
        <taxon>Fungi</taxon>
        <taxon>Dikarya</taxon>
        <taxon>Ascomycota</taxon>
        <taxon>Pezizomycotina</taxon>
        <taxon>Leotiomycetes</taxon>
        <taxon>Helotiales</taxon>
        <taxon>Sclerotiniaceae</taxon>
        <taxon>Sclerotinia</taxon>
    </lineage>
</organism>
<dbReference type="AlphaFoldDB" id="W9C9N8"/>
<gene>
    <name evidence="2" type="ORF">SBOR_7114</name>
</gene>
<name>W9C9N8_SCLBF</name>